<dbReference type="OrthoDB" id="5590282at2759"/>
<feature type="compositionally biased region" description="Basic and acidic residues" evidence="2">
    <location>
        <begin position="319"/>
        <end position="346"/>
    </location>
</feature>
<keyword evidence="1" id="KW-0195">Cyclin</keyword>
<sequence>MGISNPKKRKREERSRGSAKKNRDERVPWQPAAEESVPIQDQWNTLRNIDGELDIFEDYGEESYLFYKALEEKFQTSGILTKQTTIAESVWREIITILIKVHRHFSLDFSTLCLAVKYMARYISGRQLKPGILKPVGATSLYLAIKIMEDNPPNAEEFLEVFGETLYSPRVLAFVEDMMLYRLECRLHQPTVDFFLEYFTLMSVSAEMFFYDNITRVANALTAARGIAALTMMKYEFHTYLPSLMAQCCLKAAEHILGYNLLVELPSDHPSQIVQKCLRKTLLLASANKEFLQQLMPGVFPEVFPKFPSPPTIQRGRTGAKEPAKQPRETSAKKPREESGAKEPARKPSKSSAKRPNKETGAKEPASQSNKLAKRLKIEASVNDPKGRAESTAAEAVAPTRRTARNTQRCCKFCNGTRANTYPHTHTDTH</sequence>
<reference evidence="5" key="1">
    <citation type="submission" date="2025-08" db="UniProtKB">
        <authorList>
            <consortium name="RefSeq"/>
        </authorList>
    </citation>
    <scope>IDENTIFICATION</scope>
    <source>
        <strain evidence="5">J_2021</strain>
        <tissue evidence="5">Erythrocytes</tissue>
    </source>
</reference>
<feature type="compositionally biased region" description="Basic and acidic residues" evidence="2">
    <location>
        <begin position="12"/>
        <end position="27"/>
    </location>
</feature>
<dbReference type="InterPro" id="IPR036915">
    <property type="entry name" value="Cyclin-like_sf"/>
</dbReference>
<keyword evidence="4" id="KW-1185">Reference proteome</keyword>
<dbReference type="InterPro" id="IPR013763">
    <property type="entry name" value="Cyclin-like_dom"/>
</dbReference>
<protein>
    <submittedName>
        <fullName evidence="5">Cyclin-O protein B-like</fullName>
    </submittedName>
</protein>
<evidence type="ECO:0000313" key="5">
    <source>
        <dbReference type="RefSeq" id="XP_041429286.1"/>
    </source>
</evidence>
<dbReference type="Gene3D" id="1.10.472.10">
    <property type="entry name" value="Cyclin-like"/>
    <property type="match status" value="2"/>
</dbReference>
<name>A0A8J1LIZ8_XENLA</name>
<feature type="region of interest" description="Disordered" evidence="2">
    <location>
        <begin position="1"/>
        <end position="35"/>
    </location>
</feature>
<accession>A0A8J1LIZ8</accession>
<proteinExistence type="inferred from homology"/>
<feature type="compositionally biased region" description="Basic residues" evidence="2">
    <location>
        <begin position="1"/>
        <end position="11"/>
    </location>
</feature>
<dbReference type="AlphaFoldDB" id="A0A8J1LIZ8"/>
<dbReference type="PANTHER" id="PTHR10177">
    <property type="entry name" value="CYCLINS"/>
    <property type="match status" value="1"/>
</dbReference>
<feature type="domain" description="Cyclin-like" evidence="3">
    <location>
        <begin position="96"/>
        <end position="181"/>
    </location>
</feature>
<feature type="region of interest" description="Disordered" evidence="2">
    <location>
        <begin position="306"/>
        <end position="407"/>
    </location>
</feature>
<dbReference type="KEGG" id="xla:121397148"/>
<dbReference type="RefSeq" id="XP_041429286.1">
    <property type="nucleotide sequence ID" value="XM_041573352.1"/>
</dbReference>
<evidence type="ECO:0000313" key="4">
    <source>
        <dbReference type="Proteomes" id="UP000186698"/>
    </source>
</evidence>
<dbReference type="SMART" id="SM00385">
    <property type="entry name" value="CYCLIN"/>
    <property type="match status" value="1"/>
</dbReference>
<organism evidence="4 5">
    <name type="scientific">Xenopus laevis</name>
    <name type="common">African clawed frog</name>
    <dbReference type="NCBI Taxonomy" id="8355"/>
    <lineage>
        <taxon>Eukaryota</taxon>
        <taxon>Metazoa</taxon>
        <taxon>Chordata</taxon>
        <taxon>Craniata</taxon>
        <taxon>Vertebrata</taxon>
        <taxon>Euteleostomi</taxon>
        <taxon>Amphibia</taxon>
        <taxon>Batrachia</taxon>
        <taxon>Anura</taxon>
        <taxon>Pipoidea</taxon>
        <taxon>Pipidae</taxon>
        <taxon>Xenopodinae</taxon>
        <taxon>Xenopus</taxon>
        <taxon>Xenopus</taxon>
    </lineage>
</organism>
<dbReference type="InterPro" id="IPR006671">
    <property type="entry name" value="Cyclin_N"/>
</dbReference>
<dbReference type="InterPro" id="IPR039361">
    <property type="entry name" value="Cyclin"/>
</dbReference>
<evidence type="ECO:0000256" key="1">
    <source>
        <dbReference type="RuleBase" id="RU000383"/>
    </source>
</evidence>
<dbReference type="GeneID" id="121397148"/>
<comment type="similarity">
    <text evidence="1">Belongs to the cyclin family.</text>
</comment>
<dbReference type="Proteomes" id="UP000186698">
    <property type="component" value="Chromosome 8L"/>
</dbReference>
<dbReference type="SUPFAM" id="SSF47954">
    <property type="entry name" value="Cyclin-like"/>
    <property type="match status" value="2"/>
</dbReference>
<evidence type="ECO:0000259" key="3">
    <source>
        <dbReference type="SMART" id="SM00385"/>
    </source>
</evidence>
<gene>
    <name evidence="5" type="primary">LOC121397148</name>
</gene>
<dbReference type="Pfam" id="PF00134">
    <property type="entry name" value="Cyclin_N"/>
    <property type="match status" value="1"/>
</dbReference>
<evidence type="ECO:0000256" key="2">
    <source>
        <dbReference type="SAM" id="MobiDB-lite"/>
    </source>
</evidence>